<dbReference type="RefSeq" id="WP_092920769.1">
    <property type="nucleotide sequence ID" value="NZ_FOYN01000002.1"/>
</dbReference>
<gene>
    <name evidence="5" type="ORF">SAMN04487937_1326</name>
</gene>
<evidence type="ECO:0000256" key="3">
    <source>
        <dbReference type="ARBA" id="ARBA00022679"/>
    </source>
</evidence>
<comment type="similarity">
    <text evidence="1">Belongs to the glycosyltransferase 2 family.</text>
</comment>
<dbReference type="Pfam" id="PF00535">
    <property type="entry name" value="Glycos_transf_2"/>
    <property type="match status" value="1"/>
</dbReference>
<dbReference type="SUPFAM" id="SSF53448">
    <property type="entry name" value="Nucleotide-diphospho-sugar transferases"/>
    <property type="match status" value="1"/>
</dbReference>
<accession>A0A1I6FX19</accession>
<dbReference type="OrthoDB" id="46222at2157"/>
<dbReference type="CDD" id="cd04186">
    <property type="entry name" value="GT_2_like_c"/>
    <property type="match status" value="1"/>
</dbReference>
<keyword evidence="6" id="KW-1185">Reference proteome</keyword>
<name>A0A1I6FX19_HALSD</name>
<dbReference type="EMBL" id="FOYN01000002">
    <property type="protein sequence ID" value="SFR34493.1"/>
    <property type="molecule type" value="Genomic_DNA"/>
</dbReference>
<dbReference type="PANTHER" id="PTHR43179">
    <property type="entry name" value="RHAMNOSYLTRANSFERASE WBBL"/>
    <property type="match status" value="1"/>
</dbReference>
<reference evidence="6" key="1">
    <citation type="submission" date="2016-10" db="EMBL/GenBank/DDBJ databases">
        <authorList>
            <person name="Varghese N."/>
            <person name="Submissions S."/>
        </authorList>
    </citation>
    <scope>NUCLEOTIDE SEQUENCE [LARGE SCALE GENOMIC DNA]</scope>
    <source>
        <strain evidence="6">RD 26</strain>
    </source>
</reference>
<sequence length="308" mass="34887">MNNQTNTKENSPLVSVIVLNWNNYQDTTKCLESLSNAEYPNLRVTVVDNGSTDQSGKMLKKEHTWCSYIFNDENLGFAAGTNVGIQNALADGAEYILLLNNDTIVRPDFLPPLVRSAEARENPLAVSGHIFDPEGSYWYCGGETIPQLAKAKKWDCDEVSKSEEYVTEYVTGAMVLLPKDTIKNLDLLNEDYYFGMEDLEMSYNILKSGGSIVVNPNSEIIHKESSSSGNQSPFTYYNATKNRIHFGLKNLPPTRQAIFFVYFIITRIVRIIQWLAQGRYDLIQAVILGSWHYMIDKTKSPESFQNEF</sequence>
<evidence type="ECO:0000259" key="4">
    <source>
        <dbReference type="Pfam" id="PF00535"/>
    </source>
</evidence>
<feature type="domain" description="Glycosyltransferase 2-like" evidence="4">
    <location>
        <begin position="15"/>
        <end position="140"/>
    </location>
</feature>
<organism evidence="5 6">
    <name type="scientific">Halorubrum sodomense</name>
    <dbReference type="NCBI Taxonomy" id="35743"/>
    <lineage>
        <taxon>Archaea</taxon>
        <taxon>Methanobacteriati</taxon>
        <taxon>Methanobacteriota</taxon>
        <taxon>Stenosarchaea group</taxon>
        <taxon>Halobacteria</taxon>
        <taxon>Halobacteriales</taxon>
        <taxon>Haloferacaceae</taxon>
        <taxon>Halorubrum</taxon>
    </lineage>
</organism>
<dbReference type="InterPro" id="IPR001173">
    <property type="entry name" value="Glyco_trans_2-like"/>
</dbReference>
<dbReference type="InterPro" id="IPR029044">
    <property type="entry name" value="Nucleotide-diphossugar_trans"/>
</dbReference>
<protein>
    <recommendedName>
        <fullName evidence="4">Glycosyltransferase 2-like domain-containing protein</fullName>
    </recommendedName>
</protein>
<evidence type="ECO:0000256" key="1">
    <source>
        <dbReference type="ARBA" id="ARBA00006739"/>
    </source>
</evidence>
<keyword evidence="2" id="KW-0328">Glycosyltransferase</keyword>
<keyword evidence="3" id="KW-0808">Transferase</keyword>
<evidence type="ECO:0000256" key="2">
    <source>
        <dbReference type="ARBA" id="ARBA00022676"/>
    </source>
</evidence>
<dbReference type="GO" id="GO:0016757">
    <property type="term" value="F:glycosyltransferase activity"/>
    <property type="evidence" value="ECO:0007669"/>
    <property type="project" value="UniProtKB-KW"/>
</dbReference>
<dbReference type="PANTHER" id="PTHR43179:SF12">
    <property type="entry name" value="GALACTOFURANOSYLTRANSFERASE GLFT2"/>
    <property type="match status" value="1"/>
</dbReference>
<proteinExistence type="inferred from homology"/>
<evidence type="ECO:0000313" key="6">
    <source>
        <dbReference type="Proteomes" id="UP000198932"/>
    </source>
</evidence>
<dbReference type="Gene3D" id="3.90.550.10">
    <property type="entry name" value="Spore Coat Polysaccharide Biosynthesis Protein SpsA, Chain A"/>
    <property type="match status" value="1"/>
</dbReference>
<dbReference type="STRING" id="35743.SAMN04487937_1326"/>
<evidence type="ECO:0000313" key="5">
    <source>
        <dbReference type="EMBL" id="SFR34493.1"/>
    </source>
</evidence>
<dbReference type="AlphaFoldDB" id="A0A1I6FX19"/>
<dbReference type="Proteomes" id="UP000198932">
    <property type="component" value="Unassembled WGS sequence"/>
</dbReference>